<dbReference type="AlphaFoldDB" id="A0A379LQG5"/>
<organism evidence="2 3">
    <name type="scientific">Psychrobacter phenylpyruvicus</name>
    <dbReference type="NCBI Taxonomy" id="29432"/>
    <lineage>
        <taxon>Bacteria</taxon>
        <taxon>Pseudomonadati</taxon>
        <taxon>Pseudomonadota</taxon>
        <taxon>Gammaproteobacteria</taxon>
        <taxon>Moraxellales</taxon>
        <taxon>Moraxellaceae</taxon>
        <taxon>Psychrobacter</taxon>
    </lineage>
</organism>
<reference evidence="2 3" key="1">
    <citation type="submission" date="2018-06" db="EMBL/GenBank/DDBJ databases">
        <authorList>
            <consortium name="Pathogen Informatics"/>
            <person name="Doyle S."/>
        </authorList>
    </citation>
    <scope>NUCLEOTIDE SEQUENCE [LARGE SCALE GENOMIC DNA]</scope>
    <source>
        <strain evidence="2 3">NCTC10526</strain>
    </source>
</reference>
<feature type="transmembrane region" description="Helical" evidence="1">
    <location>
        <begin position="6"/>
        <end position="25"/>
    </location>
</feature>
<evidence type="ECO:0000256" key="1">
    <source>
        <dbReference type="SAM" id="Phobius"/>
    </source>
</evidence>
<gene>
    <name evidence="2" type="ORF">NCTC10526_02458</name>
</gene>
<accession>A0A379LQG5</accession>
<dbReference type="EMBL" id="UGVC01000001">
    <property type="protein sequence ID" value="SUD92077.1"/>
    <property type="molecule type" value="Genomic_DNA"/>
</dbReference>
<keyword evidence="1" id="KW-0472">Membrane</keyword>
<evidence type="ECO:0000313" key="2">
    <source>
        <dbReference type="EMBL" id="SUD92077.1"/>
    </source>
</evidence>
<name>A0A379LQG5_9GAMM</name>
<protein>
    <submittedName>
        <fullName evidence="2">Uncharacterized protein</fullName>
    </submittedName>
</protein>
<dbReference type="Proteomes" id="UP000254123">
    <property type="component" value="Unassembled WGS sequence"/>
</dbReference>
<sequence>MGEAVASTIGSLIVGAVFGIIWFAYQYWKENKDK</sequence>
<keyword evidence="1" id="KW-0812">Transmembrane</keyword>
<proteinExistence type="predicted"/>
<evidence type="ECO:0000313" key="3">
    <source>
        <dbReference type="Proteomes" id="UP000254123"/>
    </source>
</evidence>
<keyword evidence="1" id="KW-1133">Transmembrane helix</keyword>
<keyword evidence="3" id="KW-1185">Reference proteome</keyword>